<dbReference type="PROSITE" id="PS51123">
    <property type="entry name" value="OMPA_2"/>
    <property type="match status" value="1"/>
</dbReference>
<feature type="domain" description="OmpA-like" evidence="5">
    <location>
        <begin position="202"/>
        <end position="316"/>
    </location>
</feature>
<dbReference type="GO" id="GO:0005509">
    <property type="term" value="F:calcium ion binding"/>
    <property type="evidence" value="ECO:0007669"/>
    <property type="project" value="InterPro"/>
</dbReference>
<dbReference type="Pfam" id="PF00691">
    <property type="entry name" value="OmpA"/>
    <property type="match status" value="1"/>
</dbReference>
<dbReference type="PRINTS" id="PR01021">
    <property type="entry name" value="OMPADOMAIN"/>
</dbReference>
<dbReference type="GO" id="GO:0009279">
    <property type="term" value="C:cell outer membrane"/>
    <property type="evidence" value="ECO:0007669"/>
    <property type="project" value="UniProtKB-SubCell"/>
</dbReference>
<dbReference type="PANTHER" id="PTHR30329">
    <property type="entry name" value="STATOR ELEMENT OF FLAGELLAR MOTOR COMPLEX"/>
    <property type="match status" value="1"/>
</dbReference>
<dbReference type="CDD" id="cd07185">
    <property type="entry name" value="OmpA_C-like"/>
    <property type="match status" value="1"/>
</dbReference>
<dbReference type="Gene3D" id="3.30.1330.60">
    <property type="entry name" value="OmpA-like domain"/>
    <property type="match status" value="1"/>
</dbReference>
<evidence type="ECO:0000259" key="5">
    <source>
        <dbReference type="PROSITE" id="PS51123"/>
    </source>
</evidence>
<dbReference type="AlphaFoldDB" id="A0A450ZC60"/>
<dbReference type="SUPFAM" id="SSF103088">
    <property type="entry name" value="OmpA-like"/>
    <property type="match status" value="1"/>
</dbReference>
<dbReference type="InterPro" id="IPR050330">
    <property type="entry name" value="Bact_OuterMem_StrucFunc"/>
</dbReference>
<evidence type="ECO:0000256" key="3">
    <source>
        <dbReference type="ARBA" id="ARBA00023237"/>
    </source>
</evidence>
<protein>
    <submittedName>
        <fullName evidence="6">OmpA-OmpF porin, OOP family</fullName>
    </submittedName>
</protein>
<evidence type="ECO:0000313" key="6">
    <source>
        <dbReference type="EMBL" id="VFK51363.1"/>
    </source>
</evidence>
<name>A0A450ZC60_9GAMM</name>
<dbReference type="InterPro" id="IPR006665">
    <property type="entry name" value="OmpA-like"/>
</dbReference>
<gene>
    <name evidence="6" type="ORF">BECKTUN1418D_GA0071000_100727</name>
</gene>
<accession>A0A450ZC60</accession>
<dbReference type="InterPro" id="IPR036737">
    <property type="entry name" value="OmpA-like_sf"/>
</dbReference>
<sequence length="316" mass="34982">MKDFRNILRYRKNKNSEKIGVRLKKHSLPALARGANMFLVLLIPLVISGCATTTQERTDTEDCGIGSIFLGSAAGAVVSKNPIMVVPWVATGAVLGNINCGEKDTDGDGVPDDKDQCPDTKGSRICEKPTAPHPDADDMLNCWNQQSELEGIRVDENGCPVDSDGDGVSDYWDQCLNTQQGINSNNKGCGTEFGIEIIDEKCEETLANLQHRVHFNFDKCHIRHEDEYILDGVAKALDNTNTRIRIEGHADNRGRGEYNLRLSQCRADEVGYYLVSHGLLDTNIAATEGKGEDFPIMLGKTEKAWRKNRRVEIICE</sequence>
<proteinExistence type="predicted"/>
<dbReference type="PANTHER" id="PTHR30329:SF21">
    <property type="entry name" value="LIPOPROTEIN YIAD-RELATED"/>
    <property type="match status" value="1"/>
</dbReference>
<dbReference type="InterPro" id="IPR006664">
    <property type="entry name" value="OMP_bac"/>
</dbReference>
<evidence type="ECO:0000256" key="1">
    <source>
        <dbReference type="ARBA" id="ARBA00004442"/>
    </source>
</evidence>
<comment type="subcellular location">
    <subcellularLocation>
        <location evidence="1">Cell outer membrane</location>
    </subcellularLocation>
</comment>
<reference evidence="6" key="1">
    <citation type="submission" date="2019-02" db="EMBL/GenBank/DDBJ databases">
        <authorList>
            <person name="Gruber-Vodicka R. H."/>
            <person name="Seah K. B. B."/>
        </authorList>
    </citation>
    <scope>NUCLEOTIDE SEQUENCE</scope>
    <source>
        <strain evidence="6">BECK_BY1</strain>
    </source>
</reference>
<keyword evidence="3" id="KW-0998">Cell outer membrane</keyword>
<dbReference type="InterPro" id="IPR028974">
    <property type="entry name" value="TSP_type-3_rpt"/>
</dbReference>
<evidence type="ECO:0000256" key="4">
    <source>
        <dbReference type="PROSITE-ProRule" id="PRU00473"/>
    </source>
</evidence>
<organism evidence="6">
    <name type="scientific">Candidatus Kentrum sp. TUN</name>
    <dbReference type="NCBI Taxonomy" id="2126343"/>
    <lineage>
        <taxon>Bacteria</taxon>
        <taxon>Pseudomonadati</taxon>
        <taxon>Pseudomonadota</taxon>
        <taxon>Gammaproteobacteria</taxon>
        <taxon>Candidatus Kentrum</taxon>
    </lineage>
</organism>
<evidence type="ECO:0000256" key="2">
    <source>
        <dbReference type="ARBA" id="ARBA00023136"/>
    </source>
</evidence>
<dbReference type="Gene3D" id="4.10.1080.10">
    <property type="entry name" value="TSP type-3 repeat"/>
    <property type="match status" value="1"/>
</dbReference>
<dbReference type="EMBL" id="CAADFX010000007">
    <property type="protein sequence ID" value="VFK51363.1"/>
    <property type="molecule type" value="Genomic_DNA"/>
</dbReference>
<dbReference type="SUPFAM" id="SSF103647">
    <property type="entry name" value="TSP type-3 repeat"/>
    <property type="match status" value="1"/>
</dbReference>
<keyword evidence="2 4" id="KW-0472">Membrane</keyword>